<sequence>MSTSNVENLSPQIIRMLTREVSDLVTDAPEGIRIITNEEDITDIQAVIDGPAGTPYAGGSFHMKLVLGKSFPAEPPRGFFITKIFHPNVSGNGEICVNALKKDWDPKLGIKHVLLVIKCLLINPNPESALNEEAGKLLLEQYEDFCSRAKLHTEIHARPSKIKKDMQLDDPTQSKKPALEIKSTTKRKNDKKKQLKRL</sequence>
<dbReference type="InterPro" id="IPR050113">
    <property type="entry name" value="Ub_conjugating_enzyme"/>
</dbReference>
<evidence type="ECO:0000256" key="4">
    <source>
        <dbReference type="ARBA" id="ARBA00022618"/>
    </source>
</evidence>
<dbReference type="InterPro" id="IPR023313">
    <property type="entry name" value="UBQ-conjugating_AS"/>
</dbReference>
<comment type="catalytic activity">
    <reaction evidence="1">
        <text>S-ubiquitinyl-[E1 ubiquitin-activating enzyme]-L-cysteine + [E2 ubiquitin-conjugating enzyme]-L-cysteine = [E1 ubiquitin-activating enzyme]-L-cysteine + S-ubiquitinyl-[E2 ubiquitin-conjugating enzyme]-L-cysteine.</text>
        <dbReference type="EC" id="2.3.2.23"/>
    </reaction>
</comment>
<feature type="region of interest" description="Disordered" evidence="12">
    <location>
        <begin position="162"/>
        <end position="198"/>
    </location>
</feature>
<accession>A0A7J7JZA4</accession>
<evidence type="ECO:0000256" key="3">
    <source>
        <dbReference type="ARBA" id="ARBA00012486"/>
    </source>
</evidence>
<dbReference type="EMBL" id="VXIV02001681">
    <property type="protein sequence ID" value="KAF6030668.1"/>
    <property type="molecule type" value="Genomic_DNA"/>
</dbReference>
<keyword evidence="15" id="KW-1185">Reference proteome</keyword>
<evidence type="ECO:0000256" key="11">
    <source>
        <dbReference type="RuleBase" id="RU362109"/>
    </source>
</evidence>
<reference evidence="14" key="1">
    <citation type="submission" date="2020-06" db="EMBL/GenBank/DDBJ databases">
        <title>Draft genome of Bugula neritina, a colonial animal packing powerful symbionts and potential medicines.</title>
        <authorList>
            <person name="Rayko M."/>
        </authorList>
    </citation>
    <scope>NUCLEOTIDE SEQUENCE [LARGE SCALE GENOMIC DNA]</scope>
    <source>
        <strain evidence="14">Kwan_BN1</strain>
    </source>
</reference>
<dbReference type="InterPro" id="IPR016135">
    <property type="entry name" value="UBQ-conjugating_enzyme/RWD"/>
</dbReference>
<dbReference type="SUPFAM" id="SSF54495">
    <property type="entry name" value="UBC-like"/>
    <property type="match status" value="1"/>
</dbReference>
<dbReference type="Pfam" id="PF00179">
    <property type="entry name" value="UQ_con"/>
    <property type="match status" value="1"/>
</dbReference>
<dbReference type="GO" id="GO:0061631">
    <property type="term" value="F:ubiquitin conjugating enzyme activity"/>
    <property type="evidence" value="ECO:0007669"/>
    <property type="project" value="UniProtKB-EC"/>
</dbReference>
<comment type="caution">
    <text evidence="14">The sequence shown here is derived from an EMBL/GenBank/DDBJ whole genome shotgun (WGS) entry which is preliminary data.</text>
</comment>
<keyword evidence="5" id="KW-0808">Transferase</keyword>
<evidence type="ECO:0000256" key="12">
    <source>
        <dbReference type="SAM" id="MobiDB-lite"/>
    </source>
</evidence>
<dbReference type="CDD" id="cd23804">
    <property type="entry name" value="UBCc_UBE2S"/>
    <property type="match status" value="1"/>
</dbReference>
<evidence type="ECO:0000256" key="1">
    <source>
        <dbReference type="ARBA" id="ARBA00000485"/>
    </source>
</evidence>
<dbReference type="PROSITE" id="PS50127">
    <property type="entry name" value="UBC_2"/>
    <property type="match status" value="1"/>
</dbReference>
<feature type="active site" description="Glycyl thioester intermediate" evidence="10">
    <location>
        <position position="96"/>
    </location>
</feature>
<dbReference type="GO" id="GO:0005524">
    <property type="term" value="F:ATP binding"/>
    <property type="evidence" value="ECO:0007669"/>
    <property type="project" value="UniProtKB-UniRule"/>
</dbReference>
<dbReference type="AlphaFoldDB" id="A0A7J7JZA4"/>
<gene>
    <name evidence="14" type="ORF">EB796_011016</name>
</gene>
<keyword evidence="9" id="KW-0131">Cell cycle</keyword>
<evidence type="ECO:0000256" key="9">
    <source>
        <dbReference type="ARBA" id="ARBA00023306"/>
    </source>
</evidence>
<dbReference type="GO" id="GO:0031145">
    <property type="term" value="P:anaphase-promoting complex-dependent catabolic process"/>
    <property type="evidence" value="ECO:0007669"/>
    <property type="project" value="UniProtKB-ARBA"/>
</dbReference>
<keyword evidence="7 11" id="KW-0833">Ubl conjugation pathway</keyword>
<dbReference type="EC" id="2.3.2.23" evidence="3"/>
<dbReference type="PANTHER" id="PTHR24067">
    <property type="entry name" value="UBIQUITIN-CONJUGATING ENZYME E2"/>
    <property type="match status" value="1"/>
</dbReference>
<dbReference type="FunFam" id="3.10.110.10:FF:000034">
    <property type="entry name" value="Ubiquitin-conjugating enzyme E2 S"/>
    <property type="match status" value="1"/>
</dbReference>
<dbReference type="PROSITE" id="PS00183">
    <property type="entry name" value="UBC_1"/>
    <property type="match status" value="1"/>
</dbReference>
<name>A0A7J7JZA4_BUGNE</name>
<evidence type="ECO:0000256" key="8">
    <source>
        <dbReference type="ARBA" id="ARBA00022840"/>
    </source>
</evidence>
<dbReference type="GO" id="GO:0051301">
    <property type="term" value="P:cell division"/>
    <property type="evidence" value="ECO:0007669"/>
    <property type="project" value="UniProtKB-KW"/>
</dbReference>
<evidence type="ECO:0000259" key="13">
    <source>
        <dbReference type="PROSITE" id="PS50127"/>
    </source>
</evidence>
<evidence type="ECO:0000256" key="6">
    <source>
        <dbReference type="ARBA" id="ARBA00022741"/>
    </source>
</evidence>
<dbReference type="Gene3D" id="3.10.110.10">
    <property type="entry name" value="Ubiquitin Conjugating Enzyme"/>
    <property type="match status" value="1"/>
</dbReference>
<evidence type="ECO:0000256" key="10">
    <source>
        <dbReference type="PROSITE-ProRule" id="PRU10133"/>
    </source>
</evidence>
<dbReference type="GO" id="GO:0010458">
    <property type="term" value="P:exit from mitosis"/>
    <property type="evidence" value="ECO:0007669"/>
    <property type="project" value="UniProtKB-ARBA"/>
</dbReference>
<feature type="compositionally biased region" description="Basic residues" evidence="12">
    <location>
        <begin position="184"/>
        <end position="198"/>
    </location>
</feature>
<comment type="pathway">
    <text evidence="2">Protein modification; protein ubiquitination.</text>
</comment>
<comment type="similarity">
    <text evidence="11">Belongs to the ubiquitin-conjugating enzyme family.</text>
</comment>
<dbReference type="OrthoDB" id="10069349at2759"/>
<dbReference type="SMART" id="SM00212">
    <property type="entry name" value="UBCc"/>
    <property type="match status" value="1"/>
</dbReference>
<keyword evidence="4" id="KW-0132">Cell division</keyword>
<proteinExistence type="inferred from homology"/>
<evidence type="ECO:0000313" key="15">
    <source>
        <dbReference type="Proteomes" id="UP000593567"/>
    </source>
</evidence>
<dbReference type="InterPro" id="IPR000608">
    <property type="entry name" value="UBC"/>
</dbReference>
<evidence type="ECO:0000313" key="14">
    <source>
        <dbReference type="EMBL" id="KAF6030668.1"/>
    </source>
</evidence>
<evidence type="ECO:0000256" key="5">
    <source>
        <dbReference type="ARBA" id="ARBA00022679"/>
    </source>
</evidence>
<protein>
    <recommendedName>
        <fullName evidence="3">E2 ubiquitin-conjugating enzyme</fullName>
        <ecNumber evidence="3">2.3.2.23</ecNumber>
    </recommendedName>
</protein>
<feature type="domain" description="UBC core" evidence="13">
    <location>
        <begin position="12"/>
        <end position="158"/>
    </location>
</feature>
<organism evidence="14 15">
    <name type="scientific">Bugula neritina</name>
    <name type="common">Brown bryozoan</name>
    <name type="synonym">Sertularia neritina</name>
    <dbReference type="NCBI Taxonomy" id="10212"/>
    <lineage>
        <taxon>Eukaryota</taxon>
        <taxon>Metazoa</taxon>
        <taxon>Spiralia</taxon>
        <taxon>Lophotrochozoa</taxon>
        <taxon>Bryozoa</taxon>
        <taxon>Gymnolaemata</taxon>
        <taxon>Cheilostomatida</taxon>
        <taxon>Flustrina</taxon>
        <taxon>Buguloidea</taxon>
        <taxon>Bugulidae</taxon>
        <taxon>Bugula</taxon>
    </lineage>
</organism>
<dbReference type="Proteomes" id="UP000593567">
    <property type="component" value="Unassembled WGS sequence"/>
</dbReference>
<evidence type="ECO:0000256" key="7">
    <source>
        <dbReference type="ARBA" id="ARBA00022786"/>
    </source>
</evidence>
<keyword evidence="6 11" id="KW-0547">Nucleotide-binding</keyword>
<keyword evidence="8 11" id="KW-0067">ATP-binding</keyword>
<evidence type="ECO:0000256" key="2">
    <source>
        <dbReference type="ARBA" id="ARBA00004906"/>
    </source>
</evidence>